<dbReference type="PANTHER" id="PTHR10974:SF73">
    <property type="entry name" value="FI21235P1"/>
    <property type="match status" value="1"/>
</dbReference>
<protein>
    <submittedName>
        <fullName evidence="2">Uncharacterized protein</fullName>
    </submittedName>
</protein>
<feature type="transmembrane region" description="Helical" evidence="1">
    <location>
        <begin position="12"/>
        <end position="32"/>
    </location>
</feature>
<organism evidence="2">
    <name type="scientific">Darwinula stevensoni</name>
    <dbReference type="NCBI Taxonomy" id="69355"/>
    <lineage>
        <taxon>Eukaryota</taxon>
        <taxon>Metazoa</taxon>
        <taxon>Ecdysozoa</taxon>
        <taxon>Arthropoda</taxon>
        <taxon>Crustacea</taxon>
        <taxon>Oligostraca</taxon>
        <taxon>Ostracoda</taxon>
        <taxon>Podocopa</taxon>
        <taxon>Podocopida</taxon>
        <taxon>Darwinulocopina</taxon>
        <taxon>Darwinuloidea</taxon>
        <taxon>Darwinulidae</taxon>
        <taxon>Darwinula</taxon>
    </lineage>
</organism>
<dbReference type="InterPro" id="IPR010994">
    <property type="entry name" value="RuvA_2-like"/>
</dbReference>
<reference evidence="2" key="1">
    <citation type="submission" date="2020-11" db="EMBL/GenBank/DDBJ databases">
        <authorList>
            <person name="Tran Van P."/>
        </authorList>
    </citation>
    <scope>NUCLEOTIDE SEQUENCE</scope>
</reference>
<dbReference type="GO" id="GO:0005615">
    <property type="term" value="C:extracellular space"/>
    <property type="evidence" value="ECO:0007669"/>
    <property type="project" value="TreeGrafter"/>
</dbReference>
<accession>A0A7R9A7S0</accession>
<dbReference type="InterPro" id="IPR004245">
    <property type="entry name" value="DUF229"/>
</dbReference>
<sequence>MRMGRVRPSRCLVYCVFIGIFAIGILTCYRWYTMEYLSYDQGILQWHMESAIMQEREREVKPREGMQACKHPDLPVHDPTIMKFFQTNFTISCDQKDPDWVEVKGPVISISDSAVRIHGDITCKAKELLRVTDDLNKLAEAVEFMQSYKLMQSDFAEITCLAKDGTKWKSIVAGIQKQDIKKEKIGWQYASSDGLPLNVLIWGYDSLSRNTFIRKLPLAYKYLTETLEAIVLHGYNIVGDGTPQALTPILTGRTELELPDCRKRVGEKAHHVDVYPMIWKDFRQYGYVTVLLNASKGLSPPNLQMALLGGYMTTRTPVHMMDSLLMPAELGTRTMVLAEAKKHSNPYLYRKKGGGSDNSKGDVLQTLMCIPKLGERKAADLLKTFGSLPGIVSASQTELARVIGPALAGSVKTWLNGSKS</sequence>
<evidence type="ECO:0000313" key="3">
    <source>
        <dbReference type="Proteomes" id="UP000677054"/>
    </source>
</evidence>
<dbReference type="EMBL" id="CAJPEV010001877">
    <property type="protein sequence ID" value="CAG0894699.1"/>
    <property type="molecule type" value="Genomic_DNA"/>
</dbReference>
<dbReference type="AlphaFoldDB" id="A0A7R9A7S0"/>
<dbReference type="Pfam" id="PF02995">
    <property type="entry name" value="DUF229"/>
    <property type="match status" value="1"/>
</dbReference>
<dbReference type="EMBL" id="LR901394">
    <property type="protein sequence ID" value="CAD7248505.1"/>
    <property type="molecule type" value="Genomic_DNA"/>
</dbReference>
<keyword evidence="3" id="KW-1185">Reference proteome</keyword>
<name>A0A7R9A7S0_9CRUS</name>
<keyword evidence="1" id="KW-1133">Transmembrane helix</keyword>
<evidence type="ECO:0000313" key="2">
    <source>
        <dbReference type="EMBL" id="CAD7248505.1"/>
    </source>
</evidence>
<dbReference type="PANTHER" id="PTHR10974">
    <property type="entry name" value="FI08016P-RELATED"/>
    <property type="match status" value="1"/>
</dbReference>
<dbReference type="Gene3D" id="1.10.150.20">
    <property type="entry name" value="5' to 3' exonuclease, C-terminal subdomain"/>
    <property type="match status" value="1"/>
</dbReference>
<gene>
    <name evidence="2" type="ORF">DSTB1V02_LOCUS8317</name>
</gene>
<keyword evidence="1" id="KW-0812">Transmembrane</keyword>
<keyword evidence="1" id="KW-0472">Membrane</keyword>
<dbReference type="OrthoDB" id="413313at2759"/>
<dbReference type="Proteomes" id="UP000677054">
    <property type="component" value="Unassembled WGS sequence"/>
</dbReference>
<dbReference type="SUPFAM" id="SSF47781">
    <property type="entry name" value="RuvA domain 2-like"/>
    <property type="match status" value="1"/>
</dbReference>
<evidence type="ECO:0000256" key="1">
    <source>
        <dbReference type="SAM" id="Phobius"/>
    </source>
</evidence>
<proteinExistence type="predicted"/>